<dbReference type="OrthoDB" id="29546at2759"/>
<accession>A0A2A2LY52</accession>
<dbReference type="PANTHER" id="PTHR15670:SF4">
    <property type="entry name" value="RHO GTPASE-ACTIVATING PROTEIN 11A"/>
    <property type="match status" value="1"/>
</dbReference>
<organism evidence="2 3">
    <name type="scientific">Diploscapter pachys</name>
    <dbReference type="NCBI Taxonomy" id="2018661"/>
    <lineage>
        <taxon>Eukaryota</taxon>
        <taxon>Metazoa</taxon>
        <taxon>Ecdysozoa</taxon>
        <taxon>Nematoda</taxon>
        <taxon>Chromadorea</taxon>
        <taxon>Rhabditida</taxon>
        <taxon>Rhabditina</taxon>
        <taxon>Rhabditomorpha</taxon>
        <taxon>Rhabditoidea</taxon>
        <taxon>Rhabditidae</taxon>
        <taxon>Diploscapter</taxon>
    </lineage>
</organism>
<name>A0A2A2LY52_9BILA</name>
<dbReference type="AlphaFoldDB" id="A0A2A2LY52"/>
<dbReference type="Gene3D" id="1.10.555.10">
    <property type="entry name" value="Rho GTPase activation protein"/>
    <property type="match status" value="1"/>
</dbReference>
<reference evidence="2 3" key="1">
    <citation type="journal article" date="2017" name="Curr. Biol.">
        <title>Genome architecture and evolution of a unichromosomal asexual nematode.</title>
        <authorList>
            <person name="Fradin H."/>
            <person name="Zegar C."/>
            <person name="Gutwein M."/>
            <person name="Lucas J."/>
            <person name="Kovtun M."/>
            <person name="Corcoran D."/>
            <person name="Baugh L.R."/>
            <person name="Kiontke K."/>
            <person name="Gunsalus K."/>
            <person name="Fitch D.H."/>
            <person name="Piano F."/>
        </authorList>
    </citation>
    <scope>NUCLEOTIDE SEQUENCE [LARGE SCALE GENOMIC DNA]</scope>
    <source>
        <strain evidence="2">PF1309</strain>
    </source>
</reference>
<dbReference type="InterPro" id="IPR008936">
    <property type="entry name" value="Rho_GTPase_activation_prot"/>
</dbReference>
<keyword evidence="3" id="KW-1185">Reference proteome</keyword>
<dbReference type="EMBL" id="LIAE01006331">
    <property type="protein sequence ID" value="PAV91171.1"/>
    <property type="molecule type" value="Genomic_DNA"/>
</dbReference>
<dbReference type="InterPro" id="IPR000198">
    <property type="entry name" value="RhoGAP_dom"/>
</dbReference>
<dbReference type="SMART" id="SM00324">
    <property type="entry name" value="RhoGAP"/>
    <property type="match status" value="1"/>
</dbReference>
<proteinExistence type="predicted"/>
<dbReference type="InterPro" id="IPR042869">
    <property type="entry name" value="ARHGAP11A/B"/>
</dbReference>
<dbReference type="Proteomes" id="UP000218231">
    <property type="component" value="Unassembled WGS sequence"/>
</dbReference>
<protein>
    <recommendedName>
        <fullName evidence="1">Rho-GAP domain-containing protein</fullName>
    </recommendedName>
</protein>
<evidence type="ECO:0000313" key="2">
    <source>
        <dbReference type="EMBL" id="PAV91171.1"/>
    </source>
</evidence>
<sequence length="405" mass="45260">MDTKEEGVGFDWVREVRLSIGIDLFLYLGHSNSIWQSIRADCVRLLPGRKDGSLFDRQLEQGKENISGGRQSRRMSTYSLGSIASTSGCGEFRVLEIKPGKSRPPPLSSPQALNKEIRLGAVISITIDLEVLITIGGYTKVTLREVPQFLVNAFNIISRQGKYTEGIFRKEGNSGRINSINTYALFMGRQKIPPEFSVHDVCTLVKRFLRELKRPLIDSPAVCRNLFALAQKKTPISQAEFSSAFEVLQQSDKDKRKKLEPMSLPHVGTLGFIMRHLYNLSLHSVNHQMTPENFATVLACVIFNDDVAREKRRRENRRGSQEDLLAMKKEELSQKIAVLRMLIGNANWIGVPSNPYVTSQAGNGANGTGVGGQQHIDSSIAEKKLSSLELTKCRSSSCIPRLRQE</sequence>
<dbReference type="GO" id="GO:0005096">
    <property type="term" value="F:GTPase activator activity"/>
    <property type="evidence" value="ECO:0007669"/>
    <property type="project" value="TreeGrafter"/>
</dbReference>
<evidence type="ECO:0000259" key="1">
    <source>
        <dbReference type="PROSITE" id="PS50238"/>
    </source>
</evidence>
<dbReference type="PANTHER" id="PTHR15670">
    <property type="entry name" value="RHO GTPASE ACTIVATING PROTEIN 11A"/>
    <property type="match status" value="1"/>
</dbReference>
<dbReference type="STRING" id="2018661.A0A2A2LY52"/>
<dbReference type="CDD" id="cd00159">
    <property type="entry name" value="RhoGAP"/>
    <property type="match status" value="1"/>
</dbReference>
<dbReference type="GO" id="GO:0007165">
    <property type="term" value="P:signal transduction"/>
    <property type="evidence" value="ECO:0007669"/>
    <property type="project" value="InterPro"/>
</dbReference>
<dbReference type="SUPFAM" id="SSF48350">
    <property type="entry name" value="GTPase activation domain, GAP"/>
    <property type="match status" value="1"/>
</dbReference>
<dbReference type="PROSITE" id="PS50238">
    <property type="entry name" value="RHOGAP"/>
    <property type="match status" value="1"/>
</dbReference>
<gene>
    <name evidence="2" type="ORF">WR25_19234</name>
</gene>
<feature type="domain" description="Rho-GAP" evidence="1">
    <location>
        <begin position="127"/>
        <end position="350"/>
    </location>
</feature>
<dbReference type="Pfam" id="PF00620">
    <property type="entry name" value="RhoGAP"/>
    <property type="match status" value="1"/>
</dbReference>
<comment type="caution">
    <text evidence="2">The sequence shown here is derived from an EMBL/GenBank/DDBJ whole genome shotgun (WGS) entry which is preliminary data.</text>
</comment>
<evidence type="ECO:0000313" key="3">
    <source>
        <dbReference type="Proteomes" id="UP000218231"/>
    </source>
</evidence>